<comment type="caution">
    <text evidence="1">The sequence shown here is derived from an EMBL/GenBank/DDBJ whole genome shotgun (WGS) entry which is preliminary data.</text>
</comment>
<dbReference type="STRING" id="1231657.A0A1Y1Z1E4"/>
<evidence type="ECO:0000313" key="2">
    <source>
        <dbReference type="Proteomes" id="UP000193144"/>
    </source>
</evidence>
<reference evidence="1 2" key="1">
    <citation type="submission" date="2016-07" db="EMBL/GenBank/DDBJ databases">
        <title>Pervasive Adenine N6-methylation of Active Genes in Fungi.</title>
        <authorList>
            <consortium name="DOE Joint Genome Institute"/>
            <person name="Mondo S.J."/>
            <person name="Dannebaum R.O."/>
            <person name="Kuo R.C."/>
            <person name="Labutti K."/>
            <person name="Haridas S."/>
            <person name="Kuo A."/>
            <person name="Salamov A."/>
            <person name="Ahrendt S.R."/>
            <person name="Lipzen A."/>
            <person name="Sullivan W."/>
            <person name="Andreopoulos W.B."/>
            <person name="Clum A."/>
            <person name="Lindquist E."/>
            <person name="Daum C."/>
            <person name="Ramamoorthy G.K."/>
            <person name="Gryganskyi A."/>
            <person name="Culley D."/>
            <person name="Magnuson J.K."/>
            <person name="James T.Y."/>
            <person name="O'Malley M.A."/>
            <person name="Stajich J.E."/>
            <person name="Spatafora J.W."/>
            <person name="Visel A."/>
            <person name="Grigoriev I.V."/>
        </authorList>
    </citation>
    <scope>NUCLEOTIDE SEQUENCE [LARGE SCALE GENOMIC DNA]</scope>
    <source>
        <strain evidence="1 2">CBS 115471</strain>
    </source>
</reference>
<organism evidence="1 2">
    <name type="scientific">Clohesyomyces aquaticus</name>
    <dbReference type="NCBI Taxonomy" id="1231657"/>
    <lineage>
        <taxon>Eukaryota</taxon>
        <taxon>Fungi</taxon>
        <taxon>Dikarya</taxon>
        <taxon>Ascomycota</taxon>
        <taxon>Pezizomycotina</taxon>
        <taxon>Dothideomycetes</taxon>
        <taxon>Pleosporomycetidae</taxon>
        <taxon>Pleosporales</taxon>
        <taxon>Lindgomycetaceae</taxon>
        <taxon>Clohesyomyces</taxon>
    </lineage>
</organism>
<accession>A0A1Y1Z1E4</accession>
<dbReference type="Proteomes" id="UP000193144">
    <property type="component" value="Unassembled WGS sequence"/>
</dbReference>
<gene>
    <name evidence="1" type="ORF">BCR34DRAFT_605138</name>
</gene>
<sequence>MSTRMVTPTEKQARYVTGGFSDMFAFFHILSGTGCSQTWMSSGDAQELVQKYEKFLHGNPNYDRKVVLDKSKVDIGVFSSMKIIPYHVLHQTFLDTVKAES</sequence>
<proteinExistence type="predicted"/>
<dbReference type="EMBL" id="MCFA01000144">
    <property type="protein sequence ID" value="ORY03645.1"/>
    <property type="molecule type" value="Genomic_DNA"/>
</dbReference>
<keyword evidence="2" id="KW-1185">Reference proteome</keyword>
<name>A0A1Y1Z1E4_9PLEO</name>
<protein>
    <submittedName>
        <fullName evidence="1">Uncharacterized protein</fullName>
    </submittedName>
</protein>
<dbReference type="AlphaFoldDB" id="A0A1Y1Z1E4"/>
<evidence type="ECO:0000313" key="1">
    <source>
        <dbReference type="EMBL" id="ORY03645.1"/>
    </source>
</evidence>
<dbReference type="OrthoDB" id="3794541at2759"/>
<dbReference type="PROSITE" id="PS51257">
    <property type="entry name" value="PROKAR_LIPOPROTEIN"/>
    <property type="match status" value="1"/>
</dbReference>